<name>A0A1Z9YZ95_9GAMM</name>
<feature type="transmembrane region" description="Helical" evidence="1">
    <location>
        <begin position="82"/>
        <end position="104"/>
    </location>
</feature>
<dbReference type="GO" id="GO:0016747">
    <property type="term" value="F:acyltransferase activity, transferring groups other than amino-acyl groups"/>
    <property type="evidence" value="ECO:0007669"/>
    <property type="project" value="InterPro"/>
</dbReference>
<dbReference type="InterPro" id="IPR050879">
    <property type="entry name" value="Acyltransferase_3"/>
</dbReference>
<evidence type="ECO:0000313" key="3">
    <source>
        <dbReference type="EMBL" id="OUY07531.1"/>
    </source>
</evidence>
<organism evidence="3 4">
    <name type="scientific">Acinetobacter populi</name>
    <dbReference type="NCBI Taxonomy" id="1582270"/>
    <lineage>
        <taxon>Bacteria</taxon>
        <taxon>Pseudomonadati</taxon>
        <taxon>Pseudomonadota</taxon>
        <taxon>Gammaproteobacteria</taxon>
        <taxon>Moraxellales</taxon>
        <taxon>Moraxellaceae</taxon>
        <taxon>Acinetobacter</taxon>
    </lineage>
</organism>
<evidence type="ECO:0000259" key="2">
    <source>
        <dbReference type="Pfam" id="PF01757"/>
    </source>
</evidence>
<evidence type="ECO:0000256" key="1">
    <source>
        <dbReference type="SAM" id="Phobius"/>
    </source>
</evidence>
<accession>A0A1Z9YZ95</accession>
<dbReference type="EMBL" id="NEXX01000002">
    <property type="protein sequence ID" value="OUY07531.1"/>
    <property type="molecule type" value="Genomic_DNA"/>
</dbReference>
<feature type="domain" description="Acyltransferase 3" evidence="2">
    <location>
        <begin position="8"/>
        <end position="373"/>
    </location>
</feature>
<comment type="caution">
    <text evidence="3">The sequence shown here is derived from an EMBL/GenBank/DDBJ whole genome shotgun (WGS) entry which is preliminary data.</text>
</comment>
<keyword evidence="1" id="KW-1133">Transmembrane helix</keyword>
<feature type="transmembrane region" description="Helical" evidence="1">
    <location>
        <begin position="42"/>
        <end position="62"/>
    </location>
</feature>
<dbReference type="RefSeq" id="WP_087620079.1">
    <property type="nucleotide sequence ID" value="NZ_NEXX01000002.1"/>
</dbReference>
<dbReference type="Proteomes" id="UP000196536">
    <property type="component" value="Unassembled WGS sequence"/>
</dbReference>
<dbReference type="Pfam" id="PF01757">
    <property type="entry name" value="Acyl_transf_3"/>
    <property type="match status" value="1"/>
</dbReference>
<dbReference type="PANTHER" id="PTHR23028:SF53">
    <property type="entry name" value="ACYL_TRANSF_3 DOMAIN-CONTAINING PROTEIN"/>
    <property type="match status" value="1"/>
</dbReference>
<feature type="transmembrane region" description="Helical" evidence="1">
    <location>
        <begin position="152"/>
        <end position="172"/>
    </location>
</feature>
<dbReference type="OrthoDB" id="9796461at2"/>
<dbReference type="GO" id="GO:0000271">
    <property type="term" value="P:polysaccharide biosynthetic process"/>
    <property type="evidence" value="ECO:0007669"/>
    <property type="project" value="TreeGrafter"/>
</dbReference>
<feature type="transmembrane region" description="Helical" evidence="1">
    <location>
        <begin position="12"/>
        <end position="30"/>
    </location>
</feature>
<keyword evidence="3" id="KW-0012">Acyltransferase</keyword>
<keyword evidence="3" id="KW-0808">Transferase</keyword>
<dbReference type="InterPro" id="IPR002656">
    <property type="entry name" value="Acyl_transf_3_dom"/>
</dbReference>
<feature type="transmembrane region" description="Helical" evidence="1">
    <location>
        <begin position="278"/>
        <end position="296"/>
    </location>
</feature>
<keyword evidence="1" id="KW-0812">Transmembrane</keyword>
<evidence type="ECO:0000313" key="4">
    <source>
        <dbReference type="Proteomes" id="UP000196536"/>
    </source>
</evidence>
<feature type="transmembrane region" description="Helical" evidence="1">
    <location>
        <begin position="316"/>
        <end position="337"/>
    </location>
</feature>
<proteinExistence type="predicted"/>
<feature type="transmembrane region" description="Helical" evidence="1">
    <location>
        <begin position="225"/>
        <end position="242"/>
    </location>
</feature>
<keyword evidence="1" id="KW-0472">Membrane</keyword>
<dbReference type="PANTHER" id="PTHR23028">
    <property type="entry name" value="ACETYLTRANSFERASE"/>
    <property type="match status" value="1"/>
</dbReference>
<protein>
    <submittedName>
        <fullName evidence="3">Acyltransferase</fullName>
    </submittedName>
</protein>
<reference evidence="3 4" key="1">
    <citation type="submission" date="2017-05" db="EMBL/GenBank/DDBJ databases">
        <title>Acinetobacter populi ANC 5415 (= PBJ7), whole genome shotgun sequencing project.</title>
        <authorList>
            <person name="Nemec A."/>
            <person name="Radolfova-Krizova L."/>
        </authorList>
    </citation>
    <scope>NUCLEOTIDE SEQUENCE [LARGE SCALE GENOMIC DNA]</scope>
    <source>
        <strain evidence="3 4">PBJ7</strain>
    </source>
</reference>
<sequence>MVAQQKIIGLDALRFSMAVFMVLYHIQPQITNSLLNNLTFNGFYATSVFFIISGYILSYVYAEKILSNRFSNTIFLIKRFSALYPIHIFTLLMALITLFLIIIISKKEFPIEIPIQTLPSVVSNEKINLYFKNLLFYIGESLFLVQAWDYRYIFLNGTSWSVSTLFFFYFTFSFLVKKISKMKNLFFFLIIIWFIYLMVPVYFTITQNYSSDIIGLIHRNPLLRLPEFIAGIVLYFLINKYTYFFEKNYISLGFIGFFITYYLVKFSPEKWFYISHNGLFLFFQLALISSFCFFSFKNKNLNSLFSRLGKASLSIYMLHIPLLEIYLIIYKLIIGFIYSNSLSDILIMAKSIKNIDIISAIFFVIILIFISLWMQEKVFTPLQYKLSNKLIHLKNKITQ</sequence>
<dbReference type="AlphaFoldDB" id="A0A1Z9YZ95"/>
<feature type="transmembrane region" description="Helical" evidence="1">
    <location>
        <begin position="184"/>
        <end position="205"/>
    </location>
</feature>
<gene>
    <name evidence="3" type="ORF">CAP51_07215</name>
</gene>
<dbReference type="GO" id="GO:0016020">
    <property type="term" value="C:membrane"/>
    <property type="evidence" value="ECO:0007669"/>
    <property type="project" value="TreeGrafter"/>
</dbReference>
<feature type="transmembrane region" description="Helical" evidence="1">
    <location>
        <begin position="357"/>
        <end position="374"/>
    </location>
</feature>
<feature type="transmembrane region" description="Helical" evidence="1">
    <location>
        <begin position="249"/>
        <end position="266"/>
    </location>
</feature>
<keyword evidence="4" id="KW-1185">Reference proteome</keyword>